<keyword evidence="1" id="KW-1133">Transmembrane helix</keyword>
<accession>A0AAV3UAU8</accession>
<feature type="transmembrane region" description="Helical" evidence="1">
    <location>
        <begin position="159"/>
        <end position="177"/>
    </location>
</feature>
<dbReference type="EMBL" id="BAABKX010000001">
    <property type="protein sequence ID" value="GAA5040536.1"/>
    <property type="molecule type" value="Genomic_DNA"/>
</dbReference>
<evidence type="ECO:0000256" key="1">
    <source>
        <dbReference type="SAM" id="Phobius"/>
    </source>
</evidence>
<name>A0AAV3UAU8_9EURY</name>
<keyword evidence="1" id="KW-0812">Transmembrane</keyword>
<feature type="transmembrane region" description="Helical" evidence="1">
    <location>
        <begin position="197"/>
        <end position="215"/>
    </location>
</feature>
<dbReference type="GeneID" id="68614826"/>
<dbReference type="Pfam" id="PF10028">
    <property type="entry name" value="DUF2270"/>
    <property type="match status" value="1"/>
</dbReference>
<feature type="transmembrane region" description="Helical" evidence="1">
    <location>
        <begin position="77"/>
        <end position="96"/>
    </location>
</feature>
<protein>
    <submittedName>
        <fullName evidence="2">DUF2270 domain-containing protein</fullName>
    </submittedName>
</protein>
<organism evidence="2 3">
    <name type="scientific">Haladaptatus pallidirubidus</name>
    <dbReference type="NCBI Taxonomy" id="1008152"/>
    <lineage>
        <taxon>Archaea</taxon>
        <taxon>Methanobacteriati</taxon>
        <taxon>Methanobacteriota</taxon>
        <taxon>Stenosarchaea group</taxon>
        <taxon>Halobacteria</taxon>
        <taxon>Halobacteriales</taxon>
        <taxon>Haladaptataceae</taxon>
        <taxon>Haladaptatus</taxon>
    </lineage>
</organism>
<evidence type="ECO:0000313" key="3">
    <source>
        <dbReference type="Proteomes" id="UP001501729"/>
    </source>
</evidence>
<sequence>MTAPDSDEFDSTQRDAREVAADAADNREEFLSLVPHYYRGEVSHSGKFLDRLDLTVDWAIALVTAILALAFESVDSSPYLLLIGMVALSMFLVFDVRRYRMYDAIRARVRLIEENVYANAFDPTETPLKHWRKEIGDDLRNPMLKVSYREALSRRLKRVYFPLFSLLGVAWLFRITVFVPEETWHETASVPGVPGETVVVAVGIFYCAIMLLTFWRQSREAKGEFHGAEPGEWKEDE</sequence>
<proteinExistence type="predicted"/>
<keyword evidence="3" id="KW-1185">Reference proteome</keyword>
<reference evidence="2 3" key="1">
    <citation type="journal article" date="2019" name="Int. J. Syst. Evol. Microbiol.">
        <title>The Global Catalogue of Microorganisms (GCM) 10K type strain sequencing project: providing services to taxonomists for standard genome sequencing and annotation.</title>
        <authorList>
            <consortium name="The Broad Institute Genomics Platform"/>
            <consortium name="The Broad Institute Genome Sequencing Center for Infectious Disease"/>
            <person name="Wu L."/>
            <person name="Ma J."/>
        </authorList>
    </citation>
    <scope>NUCLEOTIDE SEQUENCE [LARGE SCALE GENOMIC DNA]</scope>
    <source>
        <strain evidence="2 3">JCM 17504</strain>
    </source>
</reference>
<dbReference type="InterPro" id="IPR014470">
    <property type="entry name" value="UCP01500"/>
</dbReference>
<evidence type="ECO:0000313" key="2">
    <source>
        <dbReference type="EMBL" id="GAA5040536.1"/>
    </source>
</evidence>
<dbReference type="PIRSF" id="PIRSF015000">
    <property type="entry name" value="UCP01500"/>
    <property type="match status" value="1"/>
</dbReference>
<comment type="caution">
    <text evidence="2">The sequence shown here is derived from an EMBL/GenBank/DDBJ whole genome shotgun (WGS) entry which is preliminary data.</text>
</comment>
<keyword evidence="1" id="KW-0472">Membrane</keyword>
<dbReference type="AlphaFoldDB" id="A0AAV3UAU8"/>
<dbReference type="RefSeq" id="WP_227774778.1">
    <property type="nucleotide sequence ID" value="NZ_BAABKX010000001.1"/>
</dbReference>
<gene>
    <name evidence="2" type="ORF">GCM10025751_01290</name>
</gene>
<dbReference type="Proteomes" id="UP001501729">
    <property type="component" value="Unassembled WGS sequence"/>
</dbReference>